<dbReference type="InterPro" id="IPR007838">
    <property type="entry name" value="Cell_div_ZapA-like"/>
</dbReference>
<accession>A0ABS6T2E3</accession>
<comment type="caution">
    <text evidence="2">The sequence shown here is derived from an EMBL/GenBank/DDBJ whole genome shotgun (WGS) entry which is preliminary data.</text>
</comment>
<keyword evidence="3" id="KW-1185">Reference proteome</keyword>
<name>A0ABS6T2E3_9RHOB</name>
<dbReference type="EMBL" id="JAHUZE010000002">
    <property type="protein sequence ID" value="MBV7379274.1"/>
    <property type="molecule type" value="Genomic_DNA"/>
</dbReference>
<reference evidence="2 3" key="1">
    <citation type="submission" date="2021-05" db="EMBL/GenBank/DDBJ databases">
        <title>Culturable bacteria isolated from Daya Bay.</title>
        <authorList>
            <person name="Zheng W."/>
            <person name="Yu S."/>
            <person name="Huang Y."/>
        </authorList>
    </citation>
    <scope>NUCLEOTIDE SEQUENCE [LARGE SCALE GENOMIC DNA]</scope>
    <source>
        <strain evidence="2 3">DP4N28-5</strain>
    </source>
</reference>
<proteinExistence type="predicted"/>
<gene>
    <name evidence="2" type="ORF">KJP28_10065</name>
</gene>
<keyword evidence="2" id="KW-0132">Cell division</keyword>
<dbReference type="Pfam" id="PF05164">
    <property type="entry name" value="ZapA"/>
    <property type="match status" value="1"/>
</dbReference>
<evidence type="ECO:0000313" key="3">
    <source>
        <dbReference type="Proteomes" id="UP000756530"/>
    </source>
</evidence>
<keyword evidence="1" id="KW-0175">Coiled coil</keyword>
<dbReference type="GO" id="GO:0051301">
    <property type="term" value="P:cell division"/>
    <property type="evidence" value="ECO:0007669"/>
    <property type="project" value="UniProtKB-KW"/>
</dbReference>
<protein>
    <submittedName>
        <fullName evidence="2">Cell division protein ZapA</fullName>
    </submittedName>
</protein>
<organism evidence="2 3">
    <name type="scientific">Maritimibacter dapengensis</name>
    <dbReference type="NCBI Taxonomy" id="2836868"/>
    <lineage>
        <taxon>Bacteria</taxon>
        <taxon>Pseudomonadati</taxon>
        <taxon>Pseudomonadota</taxon>
        <taxon>Alphaproteobacteria</taxon>
        <taxon>Rhodobacterales</taxon>
        <taxon>Roseobacteraceae</taxon>
        <taxon>Maritimibacter</taxon>
    </lineage>
</organism>
<evidence type="ECO:0000313" key="2">
    <source>
        <dbReference type="EMBL" id="MBV7379274.1"/>
    </source>
</evidence>
<evidence type="ECO:0000256" key="1">
    <source>
        <dbReference type="SAM" id="Coils"/>
    </source>
</evidence>
<keyword evidence="2" id="KW-0131">Cell cycle</keyword>
<dbReference type="Proteomes" id="UP000756530">
    <property type="component" value="Unassembled WGS sequence"/>
</dbReference>
<feature type="coiled-coil region" evidence="1">
    <location>
        <begin position="63"/>
        <end position="90"/>
    </location>
</feature>
<sequence>MPEVTIAVGGRDFQVACAEGEEHYLKSAAAMLDAEAQTMLSQIRHLTESRLLLMAGLMLADKTAGLDDTLKLAERKIASLEAELAEARAATGGVPEAVTDTLSELAARAEAIADQVESKAS</sequence>
<dbReference type="RefSeq" id="WP_218392416.1">
    <property type="nucleotide sequence ID" value="NZ_JAHUZE010000002.1"/>
</dbReference>